<gene>
    <name evidence="15" type="ORF">ANN_10039</name>
</gene>
<comment type="subcellular location">
    <subcellularLocation>
        <location evidence="1">Cell membrane</location>
        <topology evidence="1">Multi-pass membrane protein</topology>
    </subcellularLocation>
</comment>
<keyword evidence="7 13" id="KW-0472">Membrane</keyword>
<evidence type="ECO:0000313" key="16">
    <source>
        <dbReference type="Proteomes" id="UP001148838"/>
    </source>
</evidence>
<evidence type="ECO:0000256" key="8">
    <source>
        <dbReference type="ARBA" id="ARBA00023170"/>
    </source>
</evidence>
<dbReference type="PANTHER" id="PTHR32546">
    <property type="entry name" value="G-PROTEIN COUPLED RECEPTOR 158-RELATED"/>
    <property type="match status" value="1"/>
</dbReference>
<keyword evidence="3" id="KW-1003">Cell membrane</keyword>
<evidence type="ECO:0000256" key="12">
    <source>
        <dbReference type="SAM" id="MobiDB-lite"/>
    </source>
</evidence>
<feature type="compositionally biased region" description="Polar residues" evidence="12">
    <location>
        <begin position="401"/>
        <end position="410"/>
    </location>
</feature>
<keyword evidence="11" id="KW-0175">Coiled coil</keyword>
<comment type="caution">
    <text evidence="15">The sequence shown here is derived from an EMBL/GenBank/DDBJ whole genome shotgun (WGS) entry which is preliminary data.</text>
</comment>
<keyword evidence="5 13" id="KW-1133">Transmembrane helix</keyword>
<proteinExistence type="inferred from homology"/>
<feature type="domain" description="G-protein coupled receptors family 3 profile" evidence="14">
    <location>
        <begin position="12"/>
        <end position="95"/>
    </location>
</feature>
<feature type="compositionally biased region" description="Basic and acidic residues" evidence="12">
    <location>
        <begin position="297"/>
        <end position="306"/>
    </location>
</feature>
<dbReference type="Pfam" id="PF00003">
    <property type="entry name" value="7tm_3"/>
    <property type="match status" value="1"/>
</dbReference>
<keyword evidence="8" id="KW-0675">Receptor</keyword>
<feature type="compositionally biased region" description="Basic and acidic residues" evidence="12">
    <location>
        <begin position="364"/>
        <end position="380"/>
    </location>
</feature>
<dbReference type="InterPro" id="IPR017978">
    <property type="entry name" value="GPCR_3_C"/>
</dbReference>
<comment type="similarity">
    <text evidence="2">Belongs to the G-protein coupled receptor 3 family.</text>
</comment>
<evidence type="ECO:0000256" key="4">
    <source>
        <dbReference type="ARBA" id="ARBA00022692"/>
    </source>
</evidence>
<protein>
    <recommendedName>
        <fullName evidence="14">G-protein coupled receptors family 3 profile domain-containing protein</fullName>
    </recommendedName>
</protein>
<evidence type="ECO:0000256" key="2">
    <source>
        <dbReference type="ARBA" id="ARBA00007242"/>
    </source>
</evidence>
<evidence type="ECO:0000256" key="1">
    <source>
        <dbReference type="ARBA" id="ARBA00004651"/>
    </source>
</evidence>
<keyword evidence="10" id="KW-0807">Transducer</keyword>
<dbReference type="InterPro" id="IPR043458">
    <property type="entry name" value="GPR158/179"/>
</dbReference>
<evidence type="ECO:0000256" key="7">
    <source>
        <dbReference type="ARBA" id="ARBA00023136"/>
    </source>
</evidence>
<evidence type="ECO:0000256" key="13">
    <source>
        <dbReference type="SAM" id="Phobius"/>
    </source>
</evidence>
<keyword evidence="9" id="KW-0325">Glycoprotein</keyword>
<keyword evidence="16" id="KW-1185">Reference proteome</keyword>
<dbReference type="PROSITE" id="PS50259">
    <property type="entry name" value="G_PROTEIN_RECEP_F3_4"/>
    <property type="match status" value="1"/>
</dbReference>
<evidence type="ECO:0000256" key="11">
    <source>
        <dbReference type="SAM" id="Coils"/>
    </source>
</evidence>
<feature type="region of interest" description="Disordered" evidence="12">
    <location>
        <begin position="230"/>
        <end position="420"/>
    </location>
</feature>
<name>A0ABQ8TPR7_PERAM</name>
<accession>A0ABQ8TPR7</accession>
<evidence type="ECO:0000256" key="6">
    <source>
        <dbReference type="ARBA" id="ARBA00023040"/>
    </source>
</evidence>
<dbReference type="PANTHER" id="PTHR32546:SF29">
    <property type="entry name" value="G-PROTEIN COUPLED RECEPTORS FAMILY 3 PROFILE DOMAIN-CONTAINING PROTEIN"/>
    <property type="match status" value="1"/>
</dbReference>
<keyword evidence="4 13" id="KW-0812">Transmembrane</keyword>
<evidence type="ECO:0000256" key="10">
    <source>
        <dbReference type="ARBA" id="ARBA00023224"/>
    </source>
</evidence>
<organism evidence="15 16">
    <name type="scientific">Periplaneta americana</name>
    <name type="common">American cockroach</name>
    <name type="synonym">Blatta americana</name>
    <dbReference type="NCBI Taxonomy" id="6978"/>
    <lineage>
        <taxon>Eukaryota</taxon>
        <taxon>Metazoa</taxon>
        <taxon>Ecdysozoa</taxon>
        <taxon>Arthropoda</taxon>
        <taxon>Hexapoda</taxon>
        <taxon>Insecta</taxon>
        <taxon>Pterygota</taxon>
        <taxon>Neoptera</taxon>
        <taxon>Polyneoptera</taxon>
        <taxon>Dictyoptera</taxon>
        <taxon>Blattodea</taxon>
        <taxon>Blattoidea</taxon>
        <taxon>Blattidae</taxon>
        <taxon>Blattinae</taxon>
        <taxon>Periplaneta</taxon>
    </lineage>
</organism>
<feature type="transmembrane region" description="Helical" evidence="13">
    <location>
        <begin position="66"/>
        <end position="88"/>
    </location>
</feature>
<feature type="transmembrane region" description="Helical" evidence="13">
    <location>
        <begin position="36"/>
        <end position="60"/>
    </location>
</feature>
<keyword evidence="6" id="KW-0297">G-protein coupled receptor</keyword>
<evidence type="ECO:0000313" key="15">
    <source>
        <dbReference type="EMBL" id="KAJ4448027.1"/>
    </source>
</evidence>
<evidence type="ECO:0000256" key="3">
    <source>
        <dbReference type="ARBA" id="ARBA00022475"/>
    </source>
</evidence>
<sequence length="451" mass="49014">MSRSEQKWLEVMFLVWGIRLCIVVRKAPSEFNESRFISMAIYNEFLLSVFLNVSMLFLQSPANPDLLYIIFFCHTQLTVTLLLCLIFGSKAYMVFKGHGKSEESSSVIPKPQAAKFLSKPTRSGNSQYAPSTNSSTAGMQEYAKLTEVDVQEEFQRLYTQLEQLKEKNMRLGNRHLAAKISAMQEAAKQNYNVSVVEEDAPSKDHLKLNNVLAVVTDKIVCATVTTEETAARPPAVEKARSPLVSSPDSETPLRHSPTAHRIGAANLSKPLNDSGGPSLESGGRALKDSSVTPTSDRQTRGHKEDLSDSGVRLVDLEMASTCKKNATDGASGTRGKRRGNAGKSRNSSSSGGGSSSGSKKKSRTSSEGDGDKRRLTETKSGDSGGQSKSEGVDNGQHETKPANSQSSSEGASPRTASLYVTPPHVTSFRLSCPYDHHENDEPNEKLCYSPL</sequence>
<dbReference type="EMBL" id="JAJSOF020000005">
    <property type="protein sequence ID" value="KAJ4448027.1"/>
    <property type="molecule type" value="Genomic_DNA"/>
</dbReference>
<evidence type="ECO:0000256" key="9">
    <source>
        <dbReference type="ARBA" id="ARBA00023180"/>
    </source>
</evidence>
<reference evidence="15 16" key="1">
    <citation type="journal article" date="2022" name="Allergy">
        <title>Genome assembly and annotation of Periplaneta americana reveal a comprehensive cockroach allergen profile.</title>
        <authorList>
            <person name="Wang L."/>
            <person name="Xiong Q."/>
            <person name="Saelim N."/>
            <person name="Wang L."/>
            <person name="Nong W."/>
            <person name="Wan A.T."/>
            <person name="Shi M."/>
            <person name="Liu X."/>
            <person name="Cao Q."/>
            <person name="Hui J.H.L."/>
            <person name="Sookrung N."/>
            <person name="Leung T.F."/>
            <person name="Tungtrongchitr A."/>
            <person name="Tsui S.K.W."/>
        </authorList>
    </citation>
    <scope>NUCLEOTIDE SEQUENCE [LARGE SCALE GENOMIC DNA]</scope>
    <source>
        <strain evidence="15">PWHHKU_190912</strain>
    </source>
</reference>
<evidence type="ECO:0000259" key="14">
    <source>
        <dbReference type="PROSITE" id="PS50259"/>
    </source>
</evidence>
<feature type="coiled-coil region" evidence="11">
    <location>
        <begin position="147"/>
        <end position="174"/>
    </location>
</feature>
<dbReference type="Proteomes" id="UP001148838">
    <property type="component" value="Unassembled WGS sequence"/>
</dbReference>
<evidence type="ECO:0000256" key="5">
    <source>
        <dbReference type="ARBA" id="ARBA00022989"/>
    </source>
</evidence>